<dbReference type="InterPro" id="IPR029068">
    <property type="entry name" value="Glyas_Bleomycin-R_OHBP_Dase"/>
</dbReference>
<gene>
    <name evidence="2" type="ORF">NEOCIP111885_00192</name>
</gene>
<dbReference type="AlphaFoldDB" id="A0A9C7G5Y1"/>
<proteinExistence type="predicted"/>
<name>A0A9C7G5Y1_9BACI</name>
<protein>
    <recommendedName>
        <fullName evidence="1">Glyoxalase/fosfomycin resistance/dioxygenase domain-containing protein</fullName>
    </recommendedName>
</protein>
<feature type="domain" description="Glyoxalase/fosfomycin resistance/dioxygenase" evidence="1">
    <location>
        <begin position="8"/>
        <end position="102"/>
    </location>
</feature>
<dbReference type="RefSeq" id="WP_230494787.1">
    <property type="nucleotide sequence ID" value="NZ_CAKJTG010000001.1"/>
</dbReference>
<evidence type="ECO:0000259" key="1">
    <source>
        <dbReference type="Pfam" id="PF00903"/>
    </source>
</evidence>
<reference evidence="2" key="1">
    <citation type="submission" date="2021-10" db="EMBL/GenBank/DDBJ databases">
        <authorList>
            <person name="Criscuolo A."/>
        </authorList>
    </citation>
    <scope>NUCLEOTIDE SEQUENCE</scope>
    <source>
        <strain evidence="2">CIP111885</strain>
    </source>
</reference>
<dbReference type="InterPro" id="IPR004360">
    <property type="entry name" value="Glyas_Fos-R_dOase_dom"/>
</dbReference>
<keyword evidence="3" id="KW-1185">Reference proteome</keyword>
<dbReference type="EMBL" id="CAKJTG010000001">
    <property type="protein sequence ID" value="CAG9606504.1"/>
    <property type="molecule type" value="Genomic_DNA"/>
</dbReference>
<sequence>MKYTASNNIGFQVKDVEKAKLFYEKVLGFKQPEESFVKEIEFRTDSNNIFLIPGDENLGPVMEVIVEDLEAAKHHLLENGCEVIRWRGKGQDCYVKDPFGMIFNVWESK</sequence>
<dbReference type="SUPFAM" id="SSF54593">
    <property type="entry name" value="Glyoxalase/Bleomycin resistance protein/Dihydroxybiphenyl dioxygenase"/>
    <property type="match status" value="1"/>
</dbReference>
<evidence type="ECO:0000313" key="3">
    <source>
        <dbReference type="Proteomes" id="UP000789845"/>
    </source>
</evidence>
<organism evidence="2 3">
    <name type="scientific">Pseudoneobacillus rhizosphaerae</name>
    <dbReference type="NCBI Taxonomy" id="2880968"/>
    <lineage>
        <taxon>Bacteria</taxon>
        <taxon>Bacillati</taxon>
        <taxon>Bacillota</taxon>
        <taxon>Bacilli</taxon>
        <taxon>Bacillales</taxon>
        <taxon>Bacillaceae</taxon>
        <taxon>Pseudoneobacillus</taxon>
    </lineage>
</organism>
<evidence type="ECO:0000313" key="2">
    <source>
        <dbReference type="EMBL" id="CAG9606504.1"/>
    </source>
</evidence>
<dbReference type="Pfam" id="PF00903">
    <property type="entry name" value="Glyoxalase"/>
    <property type="match status" value="1"/>
</dbReference>
<dbReference type="Gene3D" id="3.10.180.10">
    <property type="entry name" value="2,3-Dihydroxybiphenyl 1,2-Dioxygenase, domain 1"/>
    <property type="match status" value="1"/>
</dbReference>
<dbReference type="Proteomes" id="UP000789845">
    <property type="component" value="Unassembled WGS sequence"/>
</dbReference>
<dbReference type="CDD" id="cd06587">
    <property type="entry name" value="VOC"/>
    <property type="match status" value="1"/>
</dbReference>
<comment type="caution">
    <text evidence="2">The sequence shown here is derived from an EMBL/GenBank/DDBJ whole genome shotgun (WGS) entry which is preliminary data.</text>
</comment>
<accession>A0A9C7G5Y1</accession>